<keyword evidence="3" id="KW-1185">Reference proteome</keyword>
<feature type="region of interest" description="Disordered" evidence="1">
    <location>
        <begin position="56"/>
        <end position="81"/>
    </location>
</feature>
<proteinExistence type="predicted"/>
<gene>
    <name evidence="2" type="ORF">PIB30_039173</name>
</gene>
<name>A0ABU6WH55_9FABA</name>
<protein>
    <submittedName>
        <fullName evidence="2">Uncharacterized protein</fullName>
    </submittedName>
</protein>
<organism evidence="2 3">
    <name type="scientific">Stylosanthes scabra</name>
    <dbReference type="NCBI Taxonomy" id="79078"/>
    <lineage>
        <taxon>Eukaryota</taxon>
        <taxon>Viridiplantae</taxon>
        <taxon>Streptophyta</taxon>
        <taxon>Embryophyta</taxon>
        <taxon>Tracheophyta</taxon>
        <taxon>Spermatophyta</taxon>
        <taxon>Magnoliopsida</taxon>
        <taxon>eudicotyledons</taxon>
        <taxon>Gunneridae</taxon>
        <taxon>Pentapetalae</taxon>
        <taxon>rosids</taxon>
        <taxon>fabids</taxon>
        <taxon>Fabales</taxon>
        <taxon>Fabaceae</taxon>
        <taxon>Papilionoideae</taxon>
        <taxon>50 kb inversion clade</taxon>
        <taxon>dalbergioids sensu lato</taxon>
        <taxon>Dalbergieae</taxon>
        <taxon>Pterocarpus clade</taxon>
        <taxon>Stylosanthes</taxon>
    </lineage>
</organism>
<dbReference type="EMBL" id="JASCZI010181448">
    <property type="protein sequence ID" value="MED6183593.1"/>
    <property type="molecule type" value="Genomic_DNA"/>
</dbReference>
<reference evidence="2 3" key="1">
    <citation type="journal article" date="2023" name="Plants (Basel)">
        <title>Bridging the Gap: Combining Genomics and Transcriptomics Approaches to Understand Stylosanthes scabra, an Orphan Legume from the Brazilian Caatinga.</title>
        <authorList>
            <person name="Ferreira-Neto J.R.C."/>
            <person name="da Silva M.D."/>
            <person name="Binneck E."/>
            <person name="de Melo N.F."/>
            <person name="da Silva R.H."/>
            <person name="de Melo A.L.T.M."/>
            <person name="Pandolfi V."/>
            <person name="Bustamante F.O."/>
            <person name="Brasileiro-Vidal A.C."/>
            <person name="Benko-Iseppon A.M."/>
        </authorList>
    </citation>
    <scope>NUCLEOTIDE SEQUENCE [LARGE SCALE GENOMIC DNA]</scope>
    <source>
        <tissue evidence="2">Leaves</tissue>
    </source>
</reference>
<sequence length="81" mass="8873">MLKMPRTENATVVGGGDAQPEEKVIAGRHPLSATTISGTPHQIRRIKLEPHPIHYRRQPSASQWMRKKIPPEAKQGGAASS</sequence>
<evidence type="ECO:0000313" key="3">
    <source>
        <dbReference type="Proteomes" id="UP001341840"/>
    </source>
</evidence>
<evidence type="ECO:0000256" key="1">
    <source>
        <dbReference type="SAM" id="MobiDB-lite"/>
    </source>
</evidence>
<dbReference type="Proteomes" id="UP001341840">
    <property type="component" value="Unassembled WGS sequence"/>
</dbReference>
<comment type="caution">
    <text evidence="2">The sequence shown here is derived from an EMBL/GenBank/DDBJ whole genome shotgun (WGS) entry which is preliminary data.</text>
</comment>
<feature type="region of interest" description="Disordered" evidence="1">
    <location>
        <begin position="1"/>
        <end position="21"/>
    </location>
</feature>
<evidence type="ECO:0000313" key="2">
    <source>
        <dbReference type="EMBL" id="MED6183593.1"/>
    </source>
</evidence>
<accession>A0ABU6WH55</accession>